<evidence type="ECO:0000313" key="1">
    <source>
        <dbReference type="EMBL" id="PHV70672.1"/>
    </source>
</evidence>
<accession>A0AC61DDI7</accession>
<protein>
    <submittedName>
        <fullName evidence="1">Uncharacterized protein</fullName>
    </submittedName>
</protein>
<dbReference type="EMBL" id="PEDL01000008">
    <property type="protein sequence ID" value="PHV70672.1"/>
    <property type="molecule type" value="Genomic_DNA"/>
</dbReference>
<organism evidence="1 2">
    <name type="scientific">Sporanaerobium hydrogeniformans</name>
    <dbReference type="NCBI Taxonomy" id="3072179"/>
    <lineage>
        <taxon>Bacteria</taxon>
        <taxon>Bacillati</taxon>
        <taxon>Bacillota</taxon>
        <taxon>Clostridia</taxon>
        <taxon>Lachnospirales</taxon>
        <taxon>Lachnospiraceae</taxon>
        <taxon>Sporanaerobium</taxon>
    </lineage>
</organism>
<sequence>MFKWQSLYPLLLLVLGIITYFITLRYKIRTSSRSKEEILEEFFEKELEASQVVRGTLPQELFIPINTEAIPASPDVELESLYQKVLTIGKLPMVNLKEKSNRDLKKLYGINHLDTLITYEKNYDTFIDILIKYGTILNEKNYTEAAQLTLEYALDYGCDRSRPYFILAELYSKQKNTTRLTRLKVLAQTKLLTSPYLSKVLHHIDELQETCK</sequence>
<gene>
    <name evidence="1" type="ORF">CS063_09065</name>
</gene>
<evidence type="ECO:0000313" key="2">
    <source>
        <dbReference type="Proteomes" id="UP000224460"/>
    </source>
</evidence>
<keyword evidence="2" id="KW-1185">Reference proteome</keyword>
<reference evidence="1" key="1">
    <citation type="submission" date="2017-10" db="EMBL/GenBank/DDBJ databases">
        <title>Genome sequence of cellulolytic Lachnospiraceae bacterium XHS1971 isolated from hotspring sediment.</title>
        <authorList>
            <person name="Vasudevan G."/>
            <person name="Joshi A.J."/>
            <person name="Hivarkar S."/>
            <person name="Lanjekar V.B."/>
            <person name="Dhakephalkar P.K."/>
            <person name="Dagar S."/>
        </authorList>
    </citation>
    <scope>NUCLEOTIDE SEQUENCE</scope>
    <source>
        <strain evidence="1">XHS1971</strain>
    </source>
</reference>
<comment type="caution">
    <text evidence="1">The sequence shown here is derived from an EMBL/GenBank/DDBJ whole genome shotgun (WGS) entry which is preliminary data.</text>
</comment>
<name>A0AC61DDI7_9FIRM</name>
<proteinExistence type="predicted"/>
<dbReference type="Proteomes" id="UP000224460">
    <property type="component" value="Unassembled WGS sequence"/>
</dbReference>